<reference evidence="1 2" key="1">
    <citation type="submission" date="2022-03" db="EMBL/GenBank/DDBJ databases">
        <title>Novel taxa within the pig intestine.</title>
        <authorList>
            <person name="Wylensek D."/>
            <person name="Bishof K."/>
            <person name="Afrizal A."/>
            <person name="Clavel T."/>
        </authorList>
    </citation>
    <scope>NUCLEOTIDE SEQUENCE [LARGE SCALE GENOMIC DNA]</scope>
    <source>
        <strain evidence="1 2">Cla-KB-P134</strain>
    </source>
</reference>
<evidence type="ECO:0000313" key="1">
    <source>
        <dbReference type="EMBL" id="MDX8416840.1"/>
    </source>
</evidence>
<protein>
    <submittedName>
        <fullName evidence="1">Uncharacterized protein</fullName>
    </submittedName>
</protein>
<dbReference type="EMBL" id="JALBUS010000003">
    <property type="protein sequence ID" value="MDX8416840.1"/>
    <property type="molecule type" value="Genomic_DNA"/>
</dbReference>
<gene>
    <name evidence="1" type="ORF">MOZ64_03130</name>
</gene>
<organism evidence="1 2">
    <name type="scientific">Absicoccus intestinalis</name>
    <dbReference type="NCBI Taxonomy" id="2926319"/>
    <lineage>
        <taxon>Bacteria</taxon>
        <taxon>Bacillati</taxon>
        <taxon>Bacillota</taxon>
        <taxon>Erysipelotrichia</taxon>
        <taxon>Erysipelotrichales</taxon>
        <taxon>Erysipelotrichaceae</taxon>
        <taxon>Absicoccus</taxon>
    </lineage>
</organism>
<evidence type="ECO:0000313" key="2">
    <source>
        <dbReference type="Proteomes" id="UP001285244"/>
    </source>
</evidence>
<sequence>MKELAEPILEKLKEVDKEMGNQNMSEVPQVHFVRNHLQLPAEIDGFEITDEFLEKLEKYIQDELESFHKPTVLH</sequence>
<dbReference type="Proteomes" id="UP001285244">
    <property type="component" value="Unassembled WGS sequence"/>
</dbReference>
<keyword evidence="2" id="KW-1185">Reference proteome</keyword>
<dbReference type="RefSeq" id="WP_320325156.1">
    <property type="nucleotide sequence ID" value="NZ_JALBUS010000003.1"/>
</dbReference>
<name>A0ABU4WJW0_9FIRM</name>
<accession>A0ABU4WJW0</accession>
<proteinExistence type="predicted"/>
<comment type="caution">
    <text evidence="1">The sequence shown here is derived from an EMBL/GenBank/DDBJ whole genome shotgun (WGS) entry which is preliminary data.</text>
</comment>